<dbReference type="Gene3D" id="3.20.20.190">
    <property type="entry name" value="Phosphatidylinositol (PI) phosphodiesterase"/>
    <property type="match status" value="1"/>
</dbReference>
<dbReference type="InterPro" id="IPR030395">
    <property type="entry name" value="GP_PDE_dom"/>
</dbReference>
<evidence type="ECO:0000259" key="1">
    <source>
        <dbReference type="PROSITE" id="PS51704"/>
    </source>
</evidence>
<feature type="domain" description="GP-PDE" evidence="1">
    <location>
        <begin position="7"/>
        <end position="244"/>
    </location>
</feature>
<dbReference type="NCBIfam" id="NF006989">
    <property type="entry name" value="PRK09454.1"/>
    <property type="match status" value="1"/>
</dbReference>
<dbReference type="EC" id="3.1.4.46" evidence="2"/>
<protein>
    <submittedName>
        <fullName evidence="2">Glycerophosphodiester phosphodiesterase</fullName>
        <ecNumber evidence="2">3.1.4.46</ecNumber>
    </submittedName>
</protein>
<dbReference type="AlphaFoldDB" id="A0A936ZP71"/>
<reference evidence="2" key="1">
    <citation type="submission" date="2021-01" db="EMBL/GenBank/DDBJ databases">
        <title>Ramlibacter sp. strain AW1 16S ribosomal RNA gene Genome sequencing and assembly.</title>
        <authorList>
            <person name="Kang M."/>
        </authorList>
    </citation>
    <scope>NUCLEOTIDE SEQUENCE</scope>
    <source>
        <strain evidence="2">AW1</strain>
    </source>
</reference>
<dbReference type="InterPro" id="IPR017946">
    <property type="entry name" value="PLC-like_Pdiesterase_TIM-brl"/>
</dbReference>
<keyword evidence="3" id="KW-1185">Reference proteome</keyword>
<accession>A0A936ZP71</accession>
<dbReference type="GO" id="GO:0006629">
    <property type="term" value="P:lipid metabolic process"/>
    <property type="evidence" value="ECO:0007669"/>
    <property type="project" value="InterPro"/>
</dbReference>
<dbReference type="RefSeq" id="WP_201684033.1">
    <property type="nucleotide sequence ID" value="NZ_JAEQNA010000003.1"/>
</dbReference>
<dbReference type="PANTHER" id="PTHR46211">
    <property type="entry name" value="GLYCEROPHOSPHORYL DIESTER PHOSPHODIESTERASE"/>
    <property type="match status" value="1"/>
</dbReference>
<dbReference type="PROSITE" id="PS51704">
    <property type="entry name" value="GP_PDE"/>
    <property type="match status" value="1"/>
</dbReference>
<evidence type="ECO:0000313" key="2">
    <source>
        <dbReference type="EMBL" id="MBL0420970.1"/>
    </source>
</evidence>
<gene>
    <name evidence="2" type="primary">ugpQ</name>
    <name evidence="2" type="ORF">JI739_11490</name>
</gene>
<dbReference type="Pfam" id="PF03009">
    <property type="entry name" value="GDPD"/>
    <property type="match status" value="1"/>
</dbReference>
<proteinExistence type="predicted"/>
<organism evidence="2 3">
    <name type="scientific">Ramlibacter aurantiacus</name>
    <dbReference type="NCBI Taxonomy" id="2801330"/>
    <lineage>
        <taxon>Bacteria</taxon>
        <taxon>Pseudomonadati</taxon>
        <taxon>Pseudomonadota</taxon>
        <taxon>Betaproteobacteria</taxon>
        <taxon>Burkholderiales</taxon>
        <taxon>Comamonadaceae</taxon>
        <taxon>Ramlibacter</taxon>
    </lineage>
</organism>
<sequence length="244" mass="26337">MKPWPYPRWIAHRGAGQLAPENTLAAFRLGAGYGYRMAECDVKLSADGVPFLLHDATLERTTNGRGIAGQLPWAELSRLDAGSWHSPAHAGEPLPTLQNIARWCRANDRLLNIEIKPTPGAEAITGEVVARHAAASWQAAAVPPLLSSFQPDSLHAARKVVPELPRALLLDALRPGWLEQAEALQCVAVVCRHTLWDAALVTQARGAGLRCLGYTVNDPAAAQRLNELGCDGIITDKVDLFAPE</sequence>
<dbReference type="EMBL" id="JAEQNA010000003">
    <property type="protein sequence ID" value="MBL0420970.1"/>
    <property type="molecule type" value="Genomic_DNA"/>
</dbReference>
<comment type="caution">
    <text evidence="2">The sequence shown here is derived from an EMBL/GenBank/DDBJ whole genome shotgun (WGS) entry which is preliminary data.</text>
</comment>
<dbReference type="GO" id="GO:0008889">
    <property type="term" value="F:glycerophosphodiester phosphodiesterase activity"/>
    <property type="evidence" value="ECO:0007669"/>
    <property type="project" value="UniProtKB-EC"/>
</dbReference>
<dbReference type="PANTHER" id="PTHR46211:SF1">
    <property type="entry name" value="GLYCEROPHOSPHODIESTER PHOSPHODIESTERASE, CYTOPLASMIC"/>
    <property type="match status" value="1"/>
</dbReference>
<dbReference type="Proteomes" id="UP000613011">
    <property type="component" value="Unassembled WGS sequence"/>
</dbReference>
<name>A0A936ZP71_9BURK</name>
<evidence type="ECO:0000313" key="3">
    <source>
        <dbReference type="Proteomes" id="UP000613011"/>
    </source>
</evidence>
<keyword evidence="2" id="KW-0378">Hydrolase</keyword>
<dbReference type="SUPFAM" id="SSF51695">
    <property type="entry name" value="PLC-like phosphodiesterases"/>
    <property type="match status" value="1"/>
</dbReference>